<proteinExistence type="predicted"/>
<dbReference type="AlphaFoldDB" id="A0AAV0R153"/>
<organism evidence="2 3">
    <name type="scientific">Linum tenue</name>
    <dbReference type="NCBI Taxonomy" id="586396"/>
    <lineage>
        <taxon>Eukaryota</taxon>
        <taxon>Viridiplantae</taxon>
        <taxon>Streptophyta</taxon>
        <taxon>Embryophyta</taxon>
        <taxon>Tracheophyta</taxon>
        <taxon>Spermatophyta</taxon>
        <taxon>Magnoliopsida</taxon>
        <taxon>eudicotyledons</taxon>
        <taxon>Gunneridae</taxon>
        <taxon>Pentapetalae</taxon>
        <taxon>rosids</taxon>
        <taxon>fabids</taxon>
        <taxon>Malpighiales</taxon>
        <taxon>Linaceae</taxon>
        <taxon>Linum</taxon>
    </lineage>
</organism>
<feature type="compositionally biased region" description="Acidic residues" evidence="1">
    <location>
        <begin position="27"/>
        <end position="36"/>
    </location>
</feature>
<evidence type="ECO:0000256" key="1">
    <source>
        <dbReference type="SAM" id="MobiDB-lite"/>
    </source>
</evidence>
<evidence type="ECO:0000313" key="3">
    <source>
        <dbReference type="Proteomes" id="UP001154282"/>
    </source>
</evidence>
<name>A0AAV0R153_9ROSI</name>
<gene>
    <name evidence="2" type="ORF">LITE_LOCUS45768</name>
</gene>
<reference evidence="2" key="1">
    <citation type="submission" date="2022-08" db="EMBL/GenBank/DDBJ databases">
        <authorList>
            <person name="Gutierrez-Valencia J."/>
        </authorList>
    </citation>
    <scope>NUCLEOTIDE SEQUENCE</scope>
</reference>
<protein>
    <submittedName>
        <fullName evidence="2">Uncharacterized protein</fullName>
    </submittedName>
</protein>
<sequence length="36" mass="3782">MNILNKLGFGVRSPDPSAMELTVPQSPDDDSPAPGQ</sequence>
<keyword evidence="3" id="KW-1185">Reference proteome</keyword>
<comment type="caution">
    <text evidence="2">The sequence shown here is derived from an EMBL/GenBank/DDBJ whole genome shotgun (WGS) entry which is preliminary data.</text>
</comment>
<accession>A0AAV0R153</accession>
<dbReference type="EMBL" id="CAMGYJ010000010">
    <property type="protein sequence ID" value="CAI0551000.1"/>
    <property type="molecule type" value="Genomic_DNA"/>
</dbReference>
<dbReference type="Proteomes" id="UP001154282">
    <property type="component" value="Unassembled WGS sequence"/>
</dbReference>
<evidence type="ECO:0000313" key="2">
    <source>
        <dbReference type="EMBL" id="CAI0551000.1"/>
    </source>
</evidence>
<feature type="region of interest" description="Disordered" evidence="1">
    <location>
        <begin position="1"/>
        <end position="36"/>
    </location>
</feature>